<protein>
    <submittedName>
        <fullName evidence="1">Uncharacterized protein</fullName>
    </submittedName>
</protein>
<name>A0A5B6UDL9_9ROSI</name>
<dbReference type="Proteomes" id="UP000325315">
    <property type="component" value="Unassembled WGS sequence"/>
</dbReference>
<comment type="caution">
    <text evidence="1">The sequence shown here is derived from an EMBL/GenBank/DDBJ whole genome shotgun (WGS) entry which is preliminary data.</text>
</comment>
<organism evidence="1 2">
    <name type="scientific">Gossypium australe</name>
    <dbReference type="NCBI Taxonomy" id="47621"/>
    <lineage>
        <taxon>Eukaryota</taxon>
        <taxon>Viridiplantae</taxon>
        <taxon>Streptophyta</taxon>
        <taxon>Embryophyta</taxon>
        <taxon>Tracheophyta</taxon>
        <taxon>Spermatophyta</taxon>
        <taxon>Magnoliopsida</taxon>
        <taxon>eudicotyledons</taxon>
        <taxon>Gunneridae</taxon>
        <taxon>Pentapetalae</taxon>
        <taxon>rosids</taxon>
        <taxon>malvids</taxon>
        <taxon>Malvales</taxon>
        <taxon>Malvaceae</taxon>
        <taxon>Malvoideae</taxon>
        <taxon>Gossypium</taxon>
    </lineage>
</organism>
<evidence type="ECO:0000313" key="2">
    <source>
        <dbReference type="Proteomes" id="UP000325315"/>
    </source>
</evidence>
<dbReference type="OrthoDB" id="1540751at2759"/>
<reference evidence="2" key="1">
    <citation type="journal article" date="2019" name="Plant Biotechnol. J.">
        <title>Genome sequencing of the Australian wild diploid species Gossypium australe highlights disease resistance and delayed gland morphogenesis.</title>
        <authorList>
            <person name="Cai Y."/>
            <person name="Cai X."/>
            <person name="Wang Q."/>
            <person name="Wang P."/>
            <person name="Zhang Y."/>
            <person name="Cai C."/>
            <person name="Xu Y."/>
            <person name="Wang K."/>
            <person name="Zhou Z."/>
            <person name="Wang C."/>
            <person name="Geng S."/>
            <person name="Li B."/>
            <person name="Dong Q."/>
            <person name="Hou Y."/>
            <person name="Wang H."/>
            <person name="Ai P."/>
            <person name="Liu Z."/>
            <person name="Yi F."/>
            <person name="Sun M."/>
            <person name="An G."/>
            <person name="Cheng J."/>
            <person name="Zhang Y."/>
            <person name="Shi Q."/>
            <person name="Xie Y."/>
            <person name="Shi X."/>
            <person name="Chang Y."/>
            <person name="Huang F."/>
            <person name="Chen Y."/>
            <person name="Hong S."/>
            <person name="Mi L."/>
            <person name="Sun Q."/>
            <person name="Zhang L."/>
            <person name="Zhou B."/>
            <person name="Peng R."/>
            <person name="Zhang X."/>
            <person name="Liu F."/>
        </authorList>
    </citation>
    <scope>NUCLEOTIDE SEQUENCE [LARGE SCALE GENOMIC DNA]</scope>
    <source>
        <strain evidence="2">cv. PA1801</strain>
    </source>
</reference>
<evidence type="ECO:0000313" key="1">
    <source>
        <dbReference type="EMBL" id="KAA3455919.1"/>
    </source>
</evidence>
<accession>A0A5B6UDL9</accession>
<sequence>MLSFTYDEDTKAIVDHHYQIIHGPYGFGRVLLQLILTNSKRNQDRDNNPLYFKTCCHEYGTNPLVTHYKVNQEYNFATLGSIIYYFGGFANMTKVTCSNTSDPGRVWINEVPATVKYQFHLHDTKTLLAFHHGQDHLHVSDIATNSCYVYDDKFEYEDYPIIHKVSQYYYYGTLEIDRKDYPVNSKVMTIDKTWHCNDGIVAYDPDGKKWF</sequence>
<dbReference type="AlphaFoldDB" id="A0A5B6UDL9"/>
<keyword evidence="2" id="KW-1185">Reference proteome</keyword>
<gene>
    <name evidence="1" type="ORF">EPI10_018890</name>
</gene>
<proteinExistence type="predicted"/>
<dbReference type="EMBL" id="SMMG02000012">
    <property type="protein sequence ID" value="KAA3455919.1"/>
    <property type="molecule type" value="Genomic_DNA"/>
</dbReference>